<dbReference type="AlphaFoldDB" id="A0A975CGZ3"/>
<accession>A0A975CGZ3</accession>
<gene>
    <name evidence="9" type="ORF">J1M35_12680</name>
</gene>
<dbReference type="GO" id="GO:0016787">
    <property type="term" value="F:hydrolase activity"/>
    <property type="evidence" value="ECO:0007669"/>
    <property type="project" value="UniProtKB-KW"/>
</dbReference>
<keyword evidence="6" id="KW-0460">Magnesium</keyword>
<dbReference type="RefSeq" id="WP_208007401.1">
    <property type="nucleotide sequence ID" value="NZ_CP071796.1"/>
</dbReference>
<dbReference type="InterPro" id="IPR002716">
    <property type="entry name" value="PIN_dom"/>
</dbReference>
<protein>
    <submittedName>
        <fullName evidence="9">Type II toxin-antitoxin system VapC family toxin</fullName>
    </submittedName>
</protein>
<evidence type="ECO:0000256" key="5">
    <source>
        <dbReference type="ARBA" id="ARBA00022801"/>
    </source>
</evidence>
<dbReference type="InterPro" id="IPR050556">
    <property type="entry name" value="Type_II_TA_system_RNase"/>
</dbReference>
<keyword evidence="4" id="KW-0479">Metal-binding</keyword>
<proteinExistence type="inferred from homology"/>
<evidence type="ECO:0000313" key="10">
    <source>
        <dbReference type="Proteomes" id="UP000663903"/>
    </source>
</evidence>
<dbReference type="KEGG" id="otd:J1M35_12680"/>
<sequence length="133" mass="14498">MILVDSSVLIDLIEKTPEWFDWTTQALFDASQRDQLGINALVYAEIARTFAGAAKQNEFITSCGIQYLHIPPAAAHAASVAHRAYRSAGGNRAATLPDFFIGAHAAVEGFTLMTRDAKRISTYFPSVPTLSPR</sequence>
<dbReference type="PANTHER" id="PTHR33653:SF1">
    <property type="entry name" value="RIBONUCLEASE VAPC2"/>
    <property type="match status" value="1"/>
</dbReference>
<name>A0A975CGZ3_9BURK</name>
<dbReference type="PANTHER" id="PTHR33653">
    <property type="entry name" value="RIBONUCLEASE VAPC2"/>
    <property type="match status" value="1"/>
</dbReference>
<evidence type="ECO:0000256" key="6">
    <source>
        <dbReference type="ARBA" id="ARBA00022842"/>
    </source>
</evidence>
<dbReference type="Pfam" id="PF01850">
    <property type="entry name" value="PIN"/>
    <property type="match status" value="1"/>
</dbReference>
<feature type="domain" description="PIN" evidence="8">
    <location>
        <begin position="2"/>
        <end position="118"/>
    </location>
</feature>
<evidence type="ECO:0000256" key="3">
    <source>
        <dbReference type="ARBA" id="ARBA00022722"/>
    </source>
</evidence>
<dbReference type="InterPro" id="IPR029060">
    <property type="entry name" value="PIN-like_dom_sf"/>
</dbReference>
<dbReference type="GO" id="GO:0046872">
    <property type="term" value="F:metal ion binding"/>
    <property type="evidence" value="ECO:0007669"/>
    <property type="project" value="UniProtKB-KW"/>
</dbReference>
<comment type="cofactor">
    <cofactor evidence="1">
        <name>Mg(2+)</name>
        <dbReference type="ChEBI" id="CHEBI:18420"/>
    </cofactor>
</comment>
<evidence type="ECO:0000256" key="2">
    <source>
        <dbReference type="ARBA" id="ARBA00022649"/>
    </source>
</evidence>
<evidence type="ECO:0000256" key="7">
    <source>
        <dbReference type="ARBA" id="ARBA00038093"/>
    </source>
</evidence>
<keyword evidence="10" id="KW-1185">Reference proteome</keyword>
<reference evidence="9" key="1">
    <citation type="submission" date="2021-03" db="EMBL/GenBank/DDBJ databases">
        <title>Ottowia sp. 27C isolated from the cloaca of a Giant Asian pond turtle (Heosemys grandis).</title>
        <authorList>
            <person name="Spergser J."/>
            <person name="Busse H.-J."/>
        </authorList>
    </citation>
    <scope>NUCLEOTIDE SEQUENCE</scope>
    <source>
        <strain evidence="9">27C</strain>
    </source>
</reference>
<dbReference type="Proteomes" id="UP000663903">
    <property type="component" value="Chromosome"/>
</dbReference>
<evidence type="ECO:0000313" key="9">
    <source>
        <dbReference type="EMBL" id="QTD43994.1"/>
    </source>
</evidence>
<evidence type="ECO:0000256" key="1">
    <source>
        <dbReference type="ARBA" id="ARBA00001946"/>
    </source>
</evidence>
<evidence type="ECO:0000259" key="8">
    <source>
        <dbReference type="Pfam" id="PF01850"/>
    </source>
</evidence>
<keyword evidence="2" id="KW-1277">Toxin-antitoxin system</keyword>
<dbReference type="SUPFAM" id="SSF88723">
    <property type="entry name" value="PIN domain-like"/>
    <property type="match status" value="1"/>
</dbReference>
<comment type="similarity">
    <text evidence="7">Belongs to the PINc/VapC protein family.</text>
</comment>
<evidence type="ECO:0000256" key="4">
    <source>
        <dbReference type="ARBA" id="ARBA00022723"/>
    </source>
</evidence>
<dbReference type="Gene3D" id="3.40.50.1010">
    <property type="entry name" value="5'-nuclease"/>
    <property type="match status" value="1"/>
</dbReference>
<organism evidence="9 10">
    <name type="scientific">Ottowia testudinis</name>
    <dbReference type="NCBI Taxonomy" id="2816950"/>
    <lineage>
        <taxon>Bacteria</taxon>
        <taxon>Pseudomonadati</taxon>
        <taxon>Pseudomonadota</taxon>
        <taxon>Betaproteobacteria</taxon>
        <taxon>Burkholderiales</taxon>
        <taxon>Comamonadaceae</taxon>
        <taxon>Ottowia</taxon>
    </lineage>
</organism>
<keyword evidence="3" id="KW-0540">Nuclease</keyword>
<dbReference type="EMBL" id="CP071796">
    <property type="protein sequence ID" value="QTD43994.1"/>
    <property type="molecule type" value="Genomic_DNA"/>
</dbReference>
<dbReference type="GO" id="GO:0004518">
    <property type="term" value="F:nuclease activity"/>
    <property type="evidence" value="ECO:0007669"/>
    <property type="project" value="UniProtKB-KW"/>
</dbReference>
<keyword evidence="5" id="KW-0378">Hydrolase</keyword>